<dbReference type="RefSeq" id="WP_382374611.1">
    <property type="nucleotide sequence ID" value="NZ_JBHLWA010000030.1"/>
</dbReference>
<protein>
    <recommendedName>
        <fullName evidence="4">DUF3592 domain-containing protein</fullName>
    </recommendedName>
</protein>
<reference evidence="2 3" key="1">
    <citation type="submission" date="2024-09" db="EMBL/GenBank/DDBJ databases">
        <authorList>
            <person name="Sun Q."/>
            <person name="Mori K."/>
        </authorList>
    </citation>
    <scope>NUCLEOTIDE SEQUENCE [LARGE SCALE GENOMIC DNA]</scope>
    <source>
        <strain evidence="2 3">CCM 7538</strain>
    </source>
</reference>
<sequence>MTFLTIYTGSRYLRFYIEPSAKNLAYANKINVEHCGKGRKYTCYSAFLIYQVNGQVFTSEKTDLTYQQADILRQQQGIKVTYLINQPSIIIHEGYSDKQFFWFFLSIILLCLFTPIVYFYRKWKKPPSNITDTST</sequence>
<evidence type="ECO:0008006" key="4">
    <source>
        <dbReference type="Google" id="ProtNLM"/>
    </source>
</evidence>
<accession>A0ABV6HX54</accession>
<keyword evidence="1" id="KW-0472">Membrane</keyword>
<evidence type="ECO:0000256" key="1">
    <source>
        <dbReference type="SAM" id="Phobius"/>
    </source>
</evidence>
<proteinExistence type="predicted"/>
<feature type="transmembrane region" description="Helical" evidence="1">
    <location>
        <begin position="100"/>
        <end position="120"/>
    </location>
</feature>
<evidence type="ECO:0000313" key="2">
    <source>
        <dbReference type="EMBL" id="MFC0323219.1"/>
    </source>
</evidence>
<dbReference type="Proteomes" id="UP001589769">
    <property type="component" value="Unassembled WGS sequence"/>
</dbReference>
<dbReference type="EMBL" id="JBHLWA010000030">
    <property type="protein sequence ID" value="MFC0323219.1"/>
    <property type="molecule type" value="Genomic_DNA"/>
</dbReference>
<evidence type="ECO:0000313" key="3">
    <source>
        <dbReference type="Proteomes" id="UP001589769"/>
    </source>
</evidence>
<organism evidence="2 3">
    <name type="scientific">Gallibacterium melopsittaci</name>
    <dbReference type="NCBI Taxonomy" id="516063"/>
    <lineage>
        <taxon>Bacteria</taxon>
        <taxon>Pseudomonadati</taxon>
        <taxon>Pseudomonadota</taxon>
        <taxon>Gammaproteobacteria</taxon>
        <taxon>Pasteurellales</taxon>
        <taxon>Pasteurellaceae</taxon>
        <taxon>Gallibacterium</taxon>
    </lineage>
</organism>
<name>A0ABV6HX54_9PAST</name>
<comment type="caution">
    <text evidence="2">The sequence shown here is derived from an EMBL/GenBank/DDBJ whole genome shotgun (WGS) entry which is preliminary data.</text>
</comment>
<keyword evidence="1" id="KW-0812">Transmembrane</keyword>
<keyword evidence="3" id="KW-1185">Reference proteome</keyword>
<keyword evidence="1" id="KW-1133">Transmembrane helix</keyword>
<gene>
    <name evidence="2" type="ORF">ACFFHT_06550</name>
</gene>